<accession>A0ABV6A8Z2</accession>
<comment type="caution">
    <text evidence="1">The sequence shown here is derived from an EMBL/GenBank/DDBJ whole genome shotgun (WGS) entry which is preliminary data.</text>
</comment>
<dbReference type="RefSeq" id="WP_377862525.1">
    <property type="nucleotide sequence ID" value="NZ_JBHLZU010000037.1"/>
</dbReference>
<sequence>MRRASGTARAGLPGGGHLAVLRDANLAVGERVGRRVVYRRTDSGDLLATGTAAGVATG</sequence>
<protein>
    <submittedName>
        <fullName evidence="1">Uncharacterized protein</fullName>
    </submittedName>
</protein>
<reference evidence="1 2" key="1">
    <citation type="submission" date="2024-09" db="EMBL/GenBank/DDBJ databases">
        <authorList>
            <person name="Sun Q."/>
            <person name="Mori K."/>
        </authorList>
    </citation>
    <scope>NUCLEOTIDE SEQUENCE [LARGE SCALE GENOMIC DNA]</scope>
    <source>
        <strain evidence="1 2">TBRC 7907</strain>
    </source>
</reference>
<organism evidence="1 2">
    <name type="scientific">Allokutzneria oryzae</name>
    <dbReference type="NCBI Taxonomy" id="1378989"/>
    <lineage>
        <taxon>Bacteria</taxon>
        <taxon>Bacillati</taxon>
        <taxon>Actinomycetota</taxon>
        <taxon>Actinomycetes</taxon>
        <taxon>Pseudonocardiales</taxon>
        <taxon>Pseudonocardiaceae</taxon>
        <taxon>Allokutzneria</taxon>
    </lineage>
</organism>
<evidence type="ECO:0000313" key="2">
    <source>
        <dbReference type="Proteomes" id="UP001589693"/>
    </source>
</evidence>
<name>A0ABV6A8Z2_9PSEU</name>
<dbReference type="EMBL" id="JBHLZU010000037">
    <property type="protein sequence ID" value="MFB9909612.1"/>
    <property type="molecule type" value="Genomic_DNA"/>
</dbReference>
<evidence type="ECO:0000313" key="1">
    <source>
        <dbReference type="EMBL" id="MFB9909612.1"/>
    </source>
</evidence>
<proteinExistence type="predicted"/>
<keyword evidence="2" id="KW-1185">Reference proteome</keyword>
<gene>
    <name evidence="1" type="ORF">ACFFQA_37240</name>
</gene>
<dbReference type="Proteomes" id="UP001589693">
    <property type="component" value="Unassembled WGS sequence"/>
</dbReference>